<evidence type="ECO:0000256" key="2">
    <source>
        <dbReference type="SAM" id="Phobius"/>
    </source>
</evidence>
<organism evidence="3 4">
    <name type="scientific">Nesterenkonia flava</name>
    <dbReference type="NCBI Taxonomy" id="469799"/>
    <lineage>
        <taxon>Bacteria</taxon>
        <taxon>Bacillati</taxon>
        <taxon>Actinomycetota</taxon>
        <taxon>Actinomycetes</taxon>
        <taxon>Micrococcales</taxon>
        <taxon>Micrococcaceae</taxon>
        <taxon>Nesterenkonia</taxon>
    </lineage>
</organism>
<reference evidence="4" key="1">
    <citation type="submission" date="2023-07" db="EMBL/GenBank/DDBJ databases">
        <title>Description of three actinobacteria isolated from air of manufacturing shop in a pharmaceutical factory.</title>
        <authorList>
            <person name="Zhang D.-F."/>
        </authorList>
    </citation>
    <scope>NUCLEOTIDE SEQUENCE [LARGE SCALE GENOMIC DNA]</scope>
    <source>
        <strain evidence="4">CCTCC AB 207010</strain>
    </source>
</reference>
<dbReference type="EMBL" id="JAVKGT010000010">
    <property type="protein sequence ID" value="MDR5711552.1"/>
    <property type="molecule type" value="Genomic_DNA"/>
</dbReference>
<accession>A0ABU1FSA7</accession>
<name>A0ABU1FSA7_9MICC</name>
<comment type="caution">
    <text evidence="3">The sequence shown here is derived from an EMBL/GenBank/DDBJ whole genome shotgun (WGS) entry which is preliminary data.</text>
</comment>
<keyword evidence="4" id="KW-1185">Reference proteome</keyword>
<gene>
    <name evidence="3" type="ORF">RH857_05310</name>
</gene>
<feature type="region of interest" description="Disordered" evidence="1">
    <location>
        <begin position="339"/>
        <end position="361"/>
    </location>
</feature>
<evidence type="ECO:0000313" key="4">
    <source>
        <dbReference type="Proteomes" id="UP001260872"/>
    </source>
</evidence>
<evidence type="ECO:0008006" key="5">
    <source>
        <dbReference type="Google" id="ProtNLM"/>
    </source>
</evidence>
<sequence length="573" mass="62575">MRDAPEKRSSPQRAEPRRRWGRWIAATAILAVLAAVLFSFPVPQRVLDAAGLRCGVGAGYESAQGLKFGQVFQDWETAEVAGTLSFEDGSDWEFDYTEDVAHVEELAQAIGAEPLLLSLQEVHGSARAVTLDAETFVLSDPDDSFGDSESTARADYAERRFDWAYEGDLPRLLRPGAQAMTSDRLVGLQSRSVPGDKARLELRSFDLQTGELRDCHDLVGALPEEALQHRVPAVTGSVQGVGEDRFLVHLTTSDGEATDLGYRHVIALYEAEEERLIWEQESDSTEPSLRVPGAVARTPSGALIRSWLPLPSRIAAPAGQQHDTGDYLDYSLNSRLAAARDGERRQTSLPGSAVPSPALDPDDGSVVWEYASTDEVPQVSVPAVASLGDAGNHIPGAAVMLRAEMIAEDEVHDHRCWSEGLSDCPVSWTMELVDESGDPLWSTDLPVGQSPGAFALWGDVLVRQEDEDWTEEYPDSGERTELTGYDLATGERLWTLESAGAADYLEQAAETDSGWLLFSDTWEEGAPNYRIIEERTGEVRDSGGELALISGVQATEEHLVLHINNGHTVVLRR</sequence>
<evidence type="ECO:0000313" key="3">
    <source>
        <dbReference type="EMBL" id="MDR5711552.1"/>
    </source>
</evidence>
<keyword evidence="2" id="KW-0812">Transmembrane</keyword>
<keyword evidence="2" id="KW-1133">Transmembrane helix</keyword>
<dbReference type="Gene3D" id="2.130.10.10">
    <property type="entry name" value="YVTN repeat-like/Quinoprotein amine dehydrogenase"/>
    <property type="match status" value="1"/>
</dbReference>
<evidence type="ECO:0000256" key="1">
    <source>
        <dbReference type="SAM" id="MobiDB-lite"/>
    </source>
</evidence>
<keyword evidence="2" id="KW-0472">Membrane</keyword>
<protein>
    <recommendedName>
        <fullName evidence="5">Pyrroloquinoline-quinone binding quinoprotein</fullName>
    </recommendedName>
</protein>
<feature type="transmembrane region" description="Helical" evidence="2">
    <location>
        <begin position="20"/>
        <end position="40"/>
    </location>
</feature>
<dbReference type="RefSeq" id="WP_310536935.1">
    <property type="nucleotide sequence ID" value="NZ_BAAAOC010000020.1"/>
</dbReference>
<dbReference type="Proteomes" id="UP001260872">
    <property type="component" value="Unassembled WGS sequence"/>
</dbReference>
<dbReference type="InterPro" id="IPR015943">
    <property type="entry name" value="WD40/YVTN_repeat-like_dom_sf"/>
</dbReference>
<proteinExistence type="predicted"/>